<dbReference type="Proteomes" id="UP001430848">
    <property type="component" value="Unassembled WGS sequence"/>
</dbReference>
<keyword evidence="3" id="KW-1185">Reference proteome</keyword>
<dbReference type="Gene3D" id="3.40.50.1820">
    <property type="entry name" value="alpha/beta hydrolase"/>
    <property type="match status" value="1"/>
</dbReference>
<reference evidence="2 3" key="1">
    <citation type="submission" date="2024-02" db="EMBL/GenBank/DDBJ databases">
        <title>De novo assembly and annotation of 12 fungi associated with fruit tree decline syndrome in Ontario, Canada.</title>
        <authorList>
            <person name="Sulman M."/>
            <person name="Ellouze W."/>
            <person name="Ilyukhin E."/>
        </authorList>
    </citation>
    <scope>NUCLEOTIDE SEQUENCE [LARGE SCALE GENOMIC DNA]</scope>
    <source>
        <strain evidence="2 3">M169</strain>
    </source>
</reference>
<comment type="caution">
    <text evidence="2">The sequence shown here is derived from an EMBL/GenBank/DDBJ whole genome shotgun (WGS) entry which is preliminary data.</text>
</comment>
<name>A0ABR1PDX9_DIAER</name>
<gene>
    <name evidence="2" type="ORF">SLS63_004444</name>
</gene>
<dbReference type="Pfam" id="PF12697">
    <property type="entry name" value="Abhydrolase_6"/>
    <property type="match status" value="1"/>
</dbReference>
<evidence type="ECO:0000313" key="2">
    <source>
        <dbReference type="EMBL" id="KAK7734159.1"/>
    </source>
</evidence>
<dbReference type="PANTHER" id="PTHR36124">
    <property type="match status" value="1"/>
</dbReference>
<dbReference type="InterPro" id="IPR000073">
    <property type="entry name" value="AB_hydrolase_1"/>
</dbReference>
<protein>
    <recommendedName>
        <fullName evidence="1">AB hydrolase-1 domain-containing protein</fullName>
    </recommendedName>
</protein>
<evidence type="ECO:0000313" key="3">
    <source>
        <dbReference type="Proteomes" id="UP001430848"/>
    </source>
</evidence>
<dbReference type="EMBL" id="JAKNSF020000016">
    <property type="protein sequence ID" value="KAK7734159.1"/>
    <property type="molecule type" value="Genomic_DNA"/>
</dbReference>
<feature type="domain" description="AB hydrolase-1" evidence="1">
    <location>
        <begin position="343"/>
        <end position="562"/>
    </location>
</feature>
<dbReference type="PANTHER" id="PTHR36124:SF4">
    <property type="entry name" value="ER-BOUND OXYGENASE MPAB_MPAB'_RUBBER OXYGENASE CATALYTIC DOMAIN-CONTAINING PROTEIN"/>
    <property type="match status" value="1"/>
</dbReference>
<proteinExistence type="predicted"/>
<evidence type="ECO:0000259" key="1">
    <source>
        <dbReference type="Pfam" id="PF12697"/>
    </source>
</evidence>
<dbReference type="SUPFAM" id="SSF53474">
    <property type="entry name" value="alpha/beta-Hydrolases"/>
    <property type="match status" value="1"/>
</dbReference>
<sequence length="596" mass="65465">MTGEDAYKTLLELQELEFPAAFHKARAVALLKAGGIPSMSRLFAVTGQNTPRNAAKRATDTEILLREGQTKPRDSERYQLSVARINFLHSRYRKAGKITDNDLLHTLGDGAHEILRTIRAEEWRPLTDVELCAVGVFHRAYGEDLEIPFDVLPSAKDGWTDGVHFVKELSDWTVQYEREVCRPNEPSDKYVRAYVDSLTNKLGKGVTIFARKVLGSNLDDVMRESLGIEKAGPYVSAFVTLTQLIHFMAVKAVEEKPNRNGLFHYPISTFQPWYVKPSFWNKFGPIALLFRLLGAKPAGSKGDRFFPQGYDLWKIGPDPNYGKGREDMESTVKLVKARAAAAGYFSNSSQYNFVEAALAAGYSVLNYDRIGVGSSSKSVLQFCSSSRKQIFVRVINIFNRIDPYTDAQFQVEVSVLNSLVAYARQTAGANKVVLVGHSYGAYLSTQSAALLGSSVDALVLTGFSGTLEYFGPFGAGIGFRVASTQDPERWGHLGPGYLTSSDLYAETFAYFASPYFEHRVAEWSYNVASEPFAVGELPTLLATEIGYGNVTAPTLVLQGQYDTSACGGYCLGLLDGLSANFTAAAALRTVDDLPSG</sequence>
<organism evidence="2 3">
    <name type="scientific">Diaporthe eres</name>
    <name type="common">Phomopsis oblonga</name>
    <dbReference type="NCBI Taxonomy" id="83184"/>
    <lineage>
        <taxon>Eukaryota</taxon>
        <taxon>Fungi</taxon>
        <taxon>Dikarya</taxon>
        <taxon>Ascomycota</taxon>
        <taxon>Pezizomycotina</taxon>
        <taxon>Sordariomycetes</taxon>
        <taxon>Sordariomycetidae</taxon>
        <taxon>Diaporthales</taxon>
        <taxon>Diaporthaceae</taxon>
        <taxon>Diaporthe</taxon>
        <taxon>Diaporthe eres species complex</taxon>
    </lineage>
</organism>
<dbReference type="InterPro" id="IPR029058">
    <property type="entry name" value="AB_hydrolase_fold"/>
</dbReference>
<dbReference type="InterPro" id="IPR046366">
    <property type="entry name" value="MPAB"/>
</dbReference>
<accession>A0ABR1PDX9</accession>